<dbReference type="EMBL" id="AP019870">
    <property type="protein sequence ID" value="BBN12524.1"/>
    <property type="molecule type" value="Genomic_DNA"/>
</dbReference>
<organism evidence="2 3">
    <name type="scientific">Marchantia polymorpha subsp. ruderalis</name>
    <dbReference type="NCBI Taxonomy" id="1480154"/>
    <lineage>
        <taxon>Eukaryota</taxon>
        <taxon>Viridiplantae</taxon>
        <taxon>Streptophyta</taxon>
        <taxon>Embryophyta</taxon>
        <taxon>Marchantiophyta</taxon>
        <taxon>Marchantiopsida</taxon>
        <taxon>Marchantiidae</taxon>
        <taxon>Marchantiales</taxon>
        <taxon>Marchantiaceae</taxon>
        <taxon>Marchantia</taxon>
    </lineage>
</organism>
<protein>
    <submittedName>
        <fullName evidence="2">Uncharacterized protein</fullName>
    </submittedName>
</protein>
<evidence type="ECO:0000313" key="2">
    <source>
        <dbReference type="EMBL" id="BBN12524.1"/>
    </source>
</evidence>
<proteinExistence type="predicted"/>
<gene>
    <name evidence="2" type="ORF">Mp_5g20850</name>
</gene>
<reference evidence="3" key="1">
    <citation type="journal article" date="2020" name="Curr. Biol.">
        <title>Chromatin organization in early land plants reveals an ancestral association between H3K27me3, transposons, and constitutive heterochromatin.</title>
        <authorList>
            <person name="Montgomery S.A."/>
            <person name="Tanizawa Y."/>
            <person name="Galik B."/>
            <person name="Wang N."/>
            <person name="Ito T."/>
            <person name="Mochizuki T."/>
            <person name="Akimcheva S."/>
            <person name="Bowman J.L."/>
            <person name="Cognat V."/>
            <person name="Marechal-Drouard L."/>
            <person name="Ekker H."/>
            <person name="Hong S.F."/>
            <person name="Kohchi T."/>
            <person name="Lin S.S."/>
            <person name="Liu L.D."/>
            <person name="Nakamura Y."/>
            <person name="Valeeva L.R."/>
            <person name="Shakirov E.V."/>
            <person name="Shippen D.E."/>
            <person name="Wei W.L."/>
            <person name="Yagura M."/>
            <person name="Yamaoka S."/>
            <person name="Yamato K.T."/>
            <person name="Liu C."/>
            <person name="Berger F."/>
        </authorList>
    </citation>
    <scope>NUCLEOTIDE SEQUENCE [LARGE SCALE GENOMIC DNA]</scope>
    <source>
        <strain evidence="3">Tak-1</strain>
    </source>
</reference>
<evidence type="ECO:0000256" key="1">
    <source>
        <dbReference type="SAM" id="MobiDB-lite"/>
    </source>
</evidence>
<name>A0AAF6BKJ0_MARPO</name>
<evidence type="ECO:0000313" key="3">
    <source>
        <dbReference type="Proteomes" id="UP001162541"/>
    </source>
</evidence>
<accession>A0AAF6BKJ0</accession>
<feature type="compositionally biased region" description="Polar residues" evidence="1">
    <location>
        <begin position="66"/>
        <end position="78"/>
    </location>
</feature>
<sequence>MLLATRSRFSLRRHSECPHLAAPISALFSNIALRFVSLLLLIQIDPSSNCPMSPKGQSRGRHRLSSLLTSSITPHSSW</sequence>
<dbReference type="AlphaFoldDB" id="A0AAF6BKJ0"/>
<feature type="region of interest" description="Disordered" evidence="1">
    <location>
        <begin position="49"/>
        <end position="78"/>
    </location>
</feature>
<dbReference type="Proteomes" id="UP001162541">
    <property type="component" value="Chromosome 5"/>
</dbReference>